<dbReference type="InterPro" id="IPR057268">
    <property type="entry name" value="Ribosomal_L18"/>
</dbReference>
<evidence type="ECO:0000256" key="6">
    <source>
        <dbReference type="ARBA" id="ARBA00035197"/>
    </source>
</evidence>
<comment type="function">
    <text evidence="7">This is one of the proteins that bind and probably mediate the attachment of the 5S RNA into the large ribosomal subunit, where it forms part of the central protuberance.</text>
</comment>
<evidence type="ECO:0000256" key="2">
    <source>
        <dbReference type="ARBA" id="ARBA00022730"/>
    </source>
</evidence>
<keyword evidence="4 7" id="KW-0689">Ribosomal protein</keyword>
<dbReference type="HAMAP" id="MF_01337_B">
    <property type="entry name" value="Ribosomal_uL18_B"/>
    <property type="match status" value="1"/>
</dbReference>
<keyword evidence="3 7" id="KW-0694">RNA-binding</keyword>
<dbReference type="OrthoDB" id="9810939at2"/>
<dbReference type="FunFam" id="3.30.420.100:FF:000001">
    <property type="entry name" value="50S ribosomal protein L18"/>
    <property type="match status" value="1"/>
</dbReference>
<dbReference type="SUPFAM" id="SSF53137">
    <property type="entry name" value="Translational machinery components"/>
    <property type="match status" value="1"/>
</dbReference>
<evidence type="ECO:0000256" key="5">
    <source>
        <dbReference type="ARBA" id="ARBA00023274"/>
    </source>
</evidence>
<evidence type="ECO:0000256" key="3">
    <source>
        <dbReference type="ARBA" id="ARBA00022884"/>
    </source>
</evidence>
<dbReference type="AlphaFoldDB" id="A0A5J6MZZ5"/>
<evidence type="ECO:0000313" key="9">
    <source>
        <dbReference type="Proteomes" id="UP000325797"/>
    </source>
</evidence>
<protein>
    <recommendedName>
        <fullName evidence="6 7">Large ribosomal subunit protein uL18</fullName>
    </recommendedName>
</protein>
<organism evidence="8 9">
    <name type="scientific">Hypericibacter adhaerens</name>
    <dbReference type="NCBI Taxonomy" id="2602016"/>
    <lineage>
        <taxon>Bacteria</taxon>
        <taxon>Pseudomonadati</taxon>
        <taxon>Pseudomonadota</taxon>
        <taxon>Alphaproteobacteria</taxon>
        <taxon>Rhodospirillales</taxon>
        <taxon>Dongiaceae</taxon>
        <taxon>Hypericibacter</taxon>
    </lineage>
</organism>
<comment type="similarity">
    <text evidence="1 7">Belongs to the universal ribosomal protein uL18 family.</text>
</comment>
<evidence type="ECO:0000313" key="8">
    <source>
        <dbReference type="EMBL" id="QEX21900.1"/>
    </source>
</evidence>
<name>A0A5J6MZZ5_9PROT</name>
<dbReference type="GO" id="GO:0006412">
    <property type="term" value="P:translation"/>
    <property type="evidence" value="ECO:0007669"/>
    <property type="project" value="UniProtKB-UniRule"/>
</dbReference>
<dbReference type="Gene3D" id="3.30.420.100">
    <property type="match status" value="1"/>
</dbReference>
<evidence type="ECO:0000256" key="7">
    <source>
        <dbReference type="HAMAP-Rule" id="MF_01337"/>
    </source>
</evidence>
<dbReference type="NCBIfam" id="TIGR00060">
    <property type="entry name" value="L18_bact"/>
    <property type="match status" value="1"/>
</dbReference>
<dbReference type="RefSeq" id="WP_151116799.1">
    <property type="nucleotide sequence ID" value="NZ_CP042582.1"/>
</dbReference>
<dbReference type="EMBL" id="CP042582">
    <property type="protein sequence ID" value="QEX21900.1"/>
    <property type="molecule type" value="Genomic_DNA"/>
</dbReference>
<keyword evidence="5 7" id="KW-0687">Ribonucleoprotein</keyword>
<dbReference type="KEGG" id="hadh:FRZ61_18290"/>
<dbReference type="CDD" id="cd00432">
    <property type="entry name" value="Ribosomal_L18_L5e"/>
    <property type="match status" value="1"/>
</dbReference>
<accession>A0A5J6MZZ5</accession>
<dbReference type="InterPro" id="IPR005484">
    <property type="entry name" value="Ribosomal_uL18_bac/plant/anim"/>
</dbReference>
<dbReference type="PANTHER" id="PTHR12899">
    <property type="entry name" value="39S RIBOSOMAL PROTEIN L18, MITOCHONDRIAL"/>
    <property type="match status" value="1"/>
</dbReference>
<dbReference type="GO" id="GO:0003735">
    <property type="term" value="F:structural constituent of ribosome"/>
    <property type="evidence" value="ECO:0007669"/>
    <property type="project" value="InterPro"/>
</dbReference>
<comment type="subunit">
    <text evidence="7">Part of the 50S ribosomal subunit; part of the 5S rRNA/L5/L18/L25 subcomplex. Contacts the 5S and 23S rRNAs.</text>
</comment>
<evidence type="ECO:0000256" key="1">
    <source>
        <dbReference type="ARBA" id="ARBA00007116"/>
    </source>
</evidence>
<dbReference type="GO" id="GO:0008097">
    <property type="term" value="F:5S rRNA binding"/>
    <property type="evidence" value="ECO:0007669"/>
    <property type="project" value="TreeGrafter"/>
</dbReference>
<gene>
    <name evidence="7 8" type="primary">rplR</name>
    <name evidence="8" type="ORF">FRZ61_18290</name>
</gene>
<dbReference type="InterPro" id="IPR004389">
    <property type="entry name" value="Ribosomal_uL18_bac-type"/>
</dbReference>
<dbReference type="PANTHER" id="PTHR12899:SF3">
    <property type="entry name" value="LARGE RIBOSOMAL SUBUNIT PROTEIN UL18M"/>
    <property type="match status" value="1"/>
</dbReference>
<sequence>MANPDALFERRKRRNRVSIRRKSHGRLRLSVFRSGQHIYAQVIDDVKGVTIAAASSLDKDLRASLKSGGNKSAAEAVGKLVAQRALQAGVKEVVFDRGGYLFHGRVKALADAAREGGLSF</sequence>
<dbReference type="Proteomes" id="UP000325797">
    <property type="component" value="Chromosome"/>
</dbReference>
<reference evidence="8 9" key="1">
    <citation type="submission" date="2019-08" db="EMBL/GenBank/DDBJ databases">
        <title>Hyperibacter terrae gen. nov., sp. nov. and Hyperibacter viscosus sp. nov., two new members in the family Rhodospirillaceae isolated from the rhizosphere of Hypericum perforatum.</title>
        <authorList>
            <person name="Noviana Z."/>
        </authorList>
    </citation>
    <scope>NUCLEOTIDE SEQUENCE [LARGE SCALE GENOMIC DNA]</scope>
    <source>
        <strain evidence="8 9">R5959</strain>
    </source>
</reference>
<proteinExistence type="inferred from homology"/>
<dbReference type="GO" id="GO:0022625">
    <property type="term" value="C:cytosolic large ribosomal subunit"/>
    <property type="evidence" value="ECO:0007669"/>
    <property type="project" value="TreeGrafter"/>
</dbReference>
<evidence type="ECO:0000256" key="4">
    <source>
        <dbReference type="ARBA" id="ARBA00022980"/>
    </source>
</evidence>
<dbReference type="Pfam" id="PF00861">
    <property type="entry name" value="Ribosomal_L18p"/>
    <property type="match status" value="1"/>
</dbReference>
<keyword evidence="2 7" id="KW-0699">rRNA-binding</keyword>
<keyword evidence="9" id="KW-1185">Reference proteome</keyword>